<organism evidence="3 4">
    <name type="scientific">Salinisphaera japonica YTM-1</name>
    <dbReference type="NCBI Taxonomy" id="1209778"/>
    <lineage>
        <taxon>Bacteria</taxon>
        <taxon>Pseudomonadati</taxon>
        <taxon>Pseudomonadota</taxon>
        <taxon>Gammaproteobacteria</taxon>
        <taxon>Salinisphaerales</taxon>
        <taxon>Salinisphaeraceae</taxon>
        <taxon>Salinisphaera</taxon>
    </lineage>
</organism>
<comment type="similarity">
    <text evidence="1">Belongs to the UPF0337 (CsbD) family.</text>
</comment>
<reference evidence="3 4" key="1">
    <citation type="submission" date="2013-10" db="EMBL/GenBank/DDBJ databases">
        <title>Salinisphaera japonica YTM-1 Genome Sequencing.</title>
        <authorList>
            <person name="Lai Q."/>
            <person name="Li C."/>
            <person name="Shao Z."/>
        </authorList>
    </citation>
    <scope>NUCLEOTIDE SEQUENCE [LARGE SCALE GENOMIC DNA]</scope>
    <source>
        <strain evidence="3 4">YTM-1</strain>
    </source>
</reference>
<dbReference type="PANTHER" id="PTHR34977:SF1">
    <property type="entry name" value="UPF0337 PROTEIN YJBJ"/>
    <property type="match status" value="1"/>
</dbReference>
<dbReference type="Pfam" id="PF05532">
    <property type="entry name" value="CsbD"/>
    <property type="match status" value="1"/>
</dbReference>
<protein>
    <submittedName>
        <fullName evidence="3">General stress protein CsbD</fullName>
    </submittedName>
</protein>
<dbReference type="OrthoDB" id="9796058at2"/>
<comment type="caution">
    <text evidence="3">The sequence shown here is derived from an EMBL/GenBank/DDBJ whole genome shotgun (WGS) entry which is preliminary data.</text>
</comment>
<dbReference type="Gene3D" id="1.10.1470.10">
    <property type="entry name" value="YjbJ"/>
    <property type="match status" value="1"/>
</dbReference>
<accession>A0A423PZM4</accession>
<evidence type="ECO:0000256" key="1">
    <source>
        <dbReference type="ARBA" id="ARBA00009129"/>
    </source>
</evidence>
<feature type="domain" description="CsbD-like" evidence="2">
    <location>
        <begin position="6"/>
        <end position="57"/>
    </location>
</feature>
<gene>
    <name evidence="3" type="ORF">SAJA_03845</name>
</gene>
<keyword evidence="4" id="KW-1185">Reference proteome</keyword>
<dbReference type="InterPro" id="IPR050423">
    <property type="entry name" value="UPF0337_stress_rsp"/>
</dbReference>
<dbReference type="EMBL" id="AYKG01000008">
    <property type="protein sequence ID" value="ROO30963.1"/>
    <property type="molecule type" value="Genomic_DNA"/>
</dbReference>
<name>A0A423PZM4_9GAMM</name>
<evidence type="ECO:0000313" key="3">
    <source>
        <dbReference type="EMBL" id="ROO30963.1"/>
    </source>
</evidence>
<dbReference type="Proteomes" id="UP000285310">
    <property type="component" value="Unassembled WGS sequence"/>
</dbReference>
<dbReference type="PANTHER" id="PTHR34977">
    <property type="entry name" value="UPF0337 PROTEIN YJBJ"/>
    <property type="match status" value="1"/>
</dbReference>
<dbReference type="SUPFAM" id="SSF69047">
    <property type="entry name" value="Hypothetical protein YjbJ"/>
    <property type="match status" value="1"/>
</dbReference>
<dbReference type="InterPro" id="IPR036629">
    <property type="entry name" value="YjbJ_sf"/>
</dbReference>
<dbReference type="AlphaFoldDB" id="A0A423PZM4"/>
<evidence type="ECO:0000259" key="2">
    <source>
        <dbReference type="Pfam" id="PF05532"/>
    </source>
</evidence>
<dbReference type="InterPro" id="IPR008462">
    <property type="entry name" value="CsbD"/>
</dbReference>
<proteinExistence type="inferred from homology"/>
<dbReference type="InParanoid" id="A0A423PZM4"/>
<dbReference type="RefSeq" id="WP_123657321.1">
    <property type="nucleotide sequence ID" value="NZ_AYKG01000008.1"/>
</dbReference>
<dbReference type="FunCoup" id="A0A423PZM4">
    <property type="interactions" value="70"/>
</dbReference>
<evidence type="ECO:0000313" key="4">
    <source>
        <dbReference type="Proteomes" id="UP000285310"/>
    </source>
</evidence>
<sequence length="78" mass="9136">MAESDDKWSGRFDRAKGKAREYFGKLTDDDVEQAKGKRENMLGKIQEKYGETKETAEQWLAEFEHKYLSSDDESDKPR</sequence>